<reference evidence="1 2" key="1">
    <citation type="submission" date="2018-12" db="EMBL/GenBank/DDBJ databases">
        <authorList>
            <person name="Li K."/>
        </authorList>
    </citation>
    <scope>NUCLEOTIDE SEQUENCE [LARGE SCALE GENOMIC DNA]</scope>
    <source>
        <strain evidence="2">CR22</strain>
    </source>
</reference>
<name>A0A3Q9C2L4_9ACTN</name>
<evidence type="ECO:0000313" key="2">
    <source>
        <dbReference type="Proteomes" id="UP000280197"/>
    </source>
</evidence>
<gene>
    <name evidence="1" type="ORF">EJC51_46110</name>
</gene>
<dbReference type="Proteomes" id="UP000280197">
    <property type="component" value="Chromosome"/>
</dbReference>
<organism evidence="1 2">
    <name type="scientific">Streptomyces aquilus</name>
    <dbReference type="NCBI Taxonomy" id="2548456"/>
    <lineage>
        <taxon>Bacteria</taxon>
        <taxon>Bacillati</taxon>
        <taxon>Actinomycetota</taxon>
        <taxon>Actinomycetes</taxon>
        <taxon>Kitasatosporales</taxon>
        <taxon>Streptomycetaceae</taxon>
        <taxon>Streptomyces</taxon>
    </lineage>
</organism>
<accession>A0A3Q9C2L4</accession>
<dbReference type="KEGG" id="saqu:EJC51_46110"/>
<dbReference type="AlphaFoldDB" id="A0A3Q9C2L4"/>
<protein>
    <submittedName>
        <fullName evidence="1">Uncharacterized protein</fullName>
    </submittedName>
</protein>
<sequence length="64" mass="6628">MTVNDALALLAVATALRVFLPDLRAGTRRLLRAAVQVGVGELVHTRSADAAGTSTSVASHDLET</sequence>
<dbReference type="EMBL" id="CP034463">
    <property type="protein sequence ID" value="AZP22780.1"/>
    <property type="molecule type" value="Genomic_DNA"/>
</dbReference>
<dbReference type="RefSeq" id="WP_126276580.1">
    <property type="nucleotide sequence ID" value="NZ_CP034463.1"/>
</dbReference>
<evidence type="ECO:0000313" key="1">
    <source>
        <dbReference type="EMBL" id="AZP22780.1"/>
    </source>
</evidence>
<proteinExistence type="predicted"/>
<keyword evidence="2" id="KW-1185">Reference proteome</keyword>